<reference evidence="7" key="1">
    <citation type="submission" date="2020-01" db="EMBL/GenBank/DDBJ databases">
        <authorList>
            <consortium name="DOE Joint Genome Institute"/>
            <person name="Haridas S."/>
            <person name="Albert R."/>
            <person name="Binder M."/>
            <person name="Bloem J."/>
            <person name="Labutti K."/>
            <person name="Salamov A."/>
            <person name="Andreopoulos B."/>
            <person name="Baker S.E."/>
            <person name="Barry K."/>
            <person name="Bills G."/>
            <person name="Bluhm B.H."/>
            <person name="Cannon C."/>
            <person name="Castanera R."/>
            <person name="Culley D.E."/>
            <person name="Daum C."/>
            <person name="Ezra D."/>
            <person name="Gonzalez J.B."/>
            <person name="Henrissat B."/>
            <person name="Kuo A."/>
            <person name="Liang C."/>
            <person name="Lipzen A."/>
            <person name="Lutzoni F."/>
            <person name="Magnuson J."/>
            <person name="Mondo S."/>
            <person name="Nolan M."/>
            <person name="Ohm R."/>
            <person name="Pangilinan J."/>
            <person name="Park H.-J."/>
            <person name="Ramirez L."/>
            <person name="Alfaro M."/>
            <person name="Sun H."/>
            <person name="Tritt A."/>
            <person name="Yoshinaga Y."/>
            <person name="Zwiers L.-H."/>
            <person name="Turgeon B.G."/>
            <person name="Goodwin S.B."/>
            <person name="Spatafora J.W."/>
            <person name="Crous P.W."/>
            <person name="Grigoriev I.V."/>
        </authorList>
    </citation>
    <scope>NUCLEOTIDE SEQUENCE</scope>
    <source>
        <strain evidence="7">P77</strain>
    </source>
</reference>
<evidence type="ECO:0000256" key="5">
    <source>
        <dbReference type="SAM" id="MobiDB-lite"/>
    </source>
</evidence>
<evidence type="ECO:0000256" key="4">
    <source>
        <dbReference type="ARBA" id="ARBA00023004"/>
    </source>
</evidence>
<evidence type="ECO:0000256" key="3">
    <source>
        <dbReference type="ARBA" id="ARBA00022723"/>
    </source>
</evidence>
<dbReference type="GO" id="GO:0016705">
    <property type="term" value="F:oxidoreductase activity, acting on paired donors, with incorporation or reduction of molecular oxygen"/>
    <property type="evidence" value="ECO:0007669"/>
    <property type="project" value="InterPro"/>
</dbReference>
<keyword evidence="2" id="KW-0349">Heme</keyword>
<dbReference type="GO" id="GO:0008395">
    <property type="term" value="F:steroid hydroxylase activity"/>
    <property type="evidence" value="ECO:0007669"/>
    <property type="project" value="TreeGrafter"/>
</dbReference>
<keyword evidence="8" id="KW-1185">Reference proteome</keyword>
<dbReference type="GO" id="GO:0005506">
    <property type="term" value="F:iron ion binding"/>
    <property type="evidence" value="ECO:0007669"/>
    <property type="project" value="InterPro"/>
</dbReference>
<dbReference type="Pfam" id="PF00067">
    <property type="entry name" value="p450"/>
    <property type="match status" value="1"/>
</dbReference>
<protein>
    <submittedName>
        <fullName evidence="7">Cytochrome P450</fullName>
    </submittedName>
</protein>
<proteinExistence type="inferred from homology"/>
<dbReference type="PANTHER" id="PTHR24304:SF2">
    <property type="entry name" value="24-HYDROXYCHOLESTEROL 7-ALPHA-HYDROXYLASE"/>
    <property type="match status" value="1"/>
</dbReference>
<dbReference type="EMBL" id="ML975461">
    <property type="protein sequence ID" value="KAF1829176.1"/>
    <property type="molecule type" value="Genomic_DNA"/>
</dbReference>
<evidence type="ECO:0000256" key="2">
    <source>
        <dbReference type="ARBA" id="ARBA00022617"/>
    </source>
</evidence>
<dbReference type="InterPro" id="IPR001128">
    <property type="entry name" value="Cyt_P450"/>
</dbReference>
<keyword evidence="6" id="KW-0472">Membrane</keyword>
<feature type="compositionally biased region" description="Basic and acidic residues" evidence="5">
    <location>
        <begin position="497"/>
        <end position="517"/>
    </location>
</feature>
<accession>A0A6A5JZH1</accession>
<evidence type="ECO:0000256" key="1">
    <source>
        <dbReference type="ARBA" id="ARBA00010617"/>
    </source>
</evidence>
<dbReference type="SUPFAM" id="SSF48264">
    <property type="entry name" value="Cytochrome P450"/>
    <property type="match status" value="1"/>
</dbReference>
<feature type="region of interest" description="Disordered" evidence="5">
    <location>
        <begin position="495"/>
        <end position="517"/>
    </location>
</feature>
<dbReference type="OrthoDB" id="3366823at2759"/>
<feature type="transmembrane region" description="Helical" evidence="6">
    <location>
        <begin position="21"/>
        <end position="41"/>
    </location>
</feature>
<keyword evidence="6" id="KW-0812">Transmembrane</keyword>
<gene>
    <name evidence="7" type="ORF">BDW02DRAFT_561710</name>
</gene>
<sequence length="605" mass="68137">MIQDLVDAVQTLELNQWRIKLPVAFVLVAATTYLATIFSYARTKYCSNEDGQEPPVIPYWLPGLGSTIPFVRDTKAFIANTLRKWGDNTPYTVRLAAFKGYLITQPEHFGPLLKATRFLTNKKIMAELMRDVFGTPPNVMPMYFGDNSGIEPTPVPGTAVPSHQRIWQNQHADSAQYLTGEALRGLATRFTSVLSEAIASPNDSDPADSGDWVTMEDFYPWWRSRVFAAATTALFGPHLGRLNPTLEHDFWTFADAIPTLVKRYPAWMAPRAHAARTKMLDSVKKWHAHAREHSDYRVNNGDGGAPKWDEYWGSVWLKVRQRWGQDTGIMDDDGLASEDLALTIACVFIITRKSSHGANANAIPMAFWYLIEIYRDPALLQRVLPELEAAVQEEAASSSTDGSPAVFDLSPVLASPLAQSIYAEVLRMRISLLLNRCADRKDHRIGLWTLKKGAYMTLPTAHIGYHKKAWEPYTDSGKAPIDEFWADRFLVPDEEDGKTKERGEEAREPMQEKAEPKMRFSTEHLNGIWVPYGGGALMCPGRHFAKQEIMGSVTVFAHYYDLEVLSGRAPTMDDKFYGMGAQQPAEKTPVRIRRKVGGWKYTKQN</sequence>
<dbReference type="InterPro" id="IPR036396">
    <property type="entry name" value="Cyt_P450_sf"/>
</dbReference>
<evidence type="ECO:0000256" key="6">
    <source>
        <dbReference type="SAM" id="Phobius"/>
    </source>
</evidence>
<evidence type="ECO:0000313" key="8">
    <source>
        <dbReference type="Proteomes" id="UP000800040"/>
    </source>
</evidence>
<keyword evidence="4" id="KW-0408">Iron</keyword>
<dbReference type="InterPro" id="IPR050529">
    <property type="entry name" value="CYP450_sterol_14alpha_dmase"/>
</dbReference>
<dbReference type="GO" id="GO:0020037">
    <property type="term" value="F:heme binding"/>
    <property type="evidence" value="ECO:0007669"/>
    <property type="project" value="InterPro"/>
</dbReference>
<name>A0A6A5JZH1_9PLEO</name>
<dbReference type="AlphaFoldDB" id="A0A6A5JZH1"/>
<evidence type="ECO:0000313" key="7">
    <source>
        <dbReference type="EMBL" id="KAF1829176.1"/>
    </source>
</evidence>
<dbReference type="Gene3D" id="1.10.630.10">
    <property type="entry name" value="Cytochrome P450"/>
    <property type="match status" value="1"/>
</dbReference>
<dbReference type="PANTHER" id="PTHR24304">
    <property type="entry name" value="CYTOCHROME P450 FAMILY 7"/>
    <property type="match status" value="1"/>
</dbReference>
<keyword evidence="6" id="KW-1133">Transmembrane helix</keyword>
<comment type="similarity">
    <text evidence="1">Belongs to the cytochrome P450 family.</text>
</comment>
<dbReference type="CDD" id="cd11040">
    <property type="entry name" value="CYP7_CYP8-like"/>
    <property type="match status" value="1"/>
</dbReference>
<organism evidence="7 8">
    <name type="scientific">Decorospora gaudefroyi</name>
    <dbReference type="NCBI Taxonomy" id="184978"/>
    <lineage>
        <taxon>Eukaryota</taxon>
        <taxon>Fungi</taxon>
        <taxon>Dikarya</taxon>
        <taxon>Ascomycota</taxon>
        <taxon>Pezizomycotina</taxon>
        <taxon>Dothideomycetes</taxon>
        <taxon>Pleosporomycetidae</taxon>
        <taxon>Pleosporales</taxon>
        <taxon>Pleosporineae</taxon>
        <taxon>Pleosporaceae</taxon>
        <taxon>Decorospora</taxon>
    </lineage>
</organism>
<dbReference type="Proteomes" id="UP000800040">
    <property type="component" value="Unassembled WGS sequence"/>
</dbReference>
<keyword evidence="3" id="KW-0479">Metal-binding</keyword>